<name>A0A382Z5C1_9ZZZZ</name>
<feature type="domain" description="Core-binding (CB)" evidence="2">
    <location>
        <begin position="82"/>
        <end position="169"/>
    </location>
</feature>
<keyword evidence="1" id="KW-0238">DNA-binding</keyword>
<sequence>MGILVECPNCKIRSSLSRKVCKCGHNVQKTSSKNYWIDYYDGGKRKRERIGRSKKASENRLREIQTAKAEGRYLKKDKNASITLGQIRDWYLDLSETKQKRSYKDIRICLNNCVDRIGDIQASQLKTLNVEKFRQSRLSEISVRKGRPVLPSTINRDVANFRAMLNKAVDYSL</sequence>
<dbReference type="EMBL" id="UINC01181020">
    <property type="protein sequence ID" value="SVD90500.1"/>
    <property type="molecule type" value="Genomic_DNA"/>
</dbReference>
<dbReference type="InterPro" id="IPR011010">
    <property type="entry name" value="DNA_brk_join_enz"/>
</dbReference>
<reference evidence="3" key="1">
    <citation type="submission" date="2018-05" db="EMBL/GenBank/DDBJ databases">
        <authorList>
            <person name="Lanie J.A."/>
            <person name="Ng W.-L."/>
            <person name="Kazmierczak K.M."/>
            <person name="Andrzejewski T.M."/>
            <person name="Davidsen T.M."/>
            <person name="Wayne K.J."/>
            <person name="Tettelin H."/>
            <person name="Glass J.I."/>
            <person name="Rusch D."/>
            <person name="Podicherti R."/>
            <person name="Tsui H.-C.T."/>
            <person name="Winkler M.E."/>
        </authorList>
    </citation>
    <scope>NUCLEOTIDE SEQUENCE</scope>
</reference>
<dbReference type="PROSITE" id="PS51900">
    <property type="entry name" value="CB"/>
    <property type="match status" value="1"/>
</dbReference>
<organism evidence="3">
    <name type="scientific">marine metagenome</name>
    <dbReference type="NCBI Taxonomy" id="408172"/>
    <lineage>
        <taxon>unclassified sequences</taxon>
        <taxon>metagenomes</taxon>
        <taxon>ecological metagenomes</taxon>
    </lineage>
</organism>
<dbReference type="InterPro" id="IPR044068">
    <property type="entry name" value="CB"/>
</dbReference>
<proteinExistence type="predicted"/>
<protein>
    <recommendedName>
        <fullName evidence="2">Core-binding (CB) domain-containing protein</fullName>
    </recommendedName>
</protein>
<evidence type="ECO:0000313" key="3">
    <source>
        <dbReference type="EMBL" id="SVD90500.1"/>
    </source>
</evidence>
<feature type="non-terminal residue" evidence="3">
    <location>
        <position position="1"/>
    </location>
</feature>
<dbReference type="SUPFAM" id="SSF56349">
    <property type="entry name" value="DNA breaking-rejoining enzymes"/>
    <property type="match status" value="1"/>
</dbReference>
<evidence type="ECO:0000256" key="1">
    <source>
        <dbReference type="ARBA" id="ARBA00023125"/>
    </source>
</evidence>
<dbReference type="AlphaFoldDB" id="A0A382Z5C1"/>
<dbReference type="InterPro" id="IPR010998">
    <property type="entry name" value="Integrase_recombinase_N"/>
</dbReference>
<gene>
    <name evidence="3" type="ORF">METZ01_LOCUS443354</name>
</gene>
<evidence type="ECO:0000259" key="2">
    <source>
        <dbReference type="PROSITE" id="PS51900"/>
    </source>
</evidence>
<dbReference type="Gene3D" id="1.10.150.130">
    <property type="match status" value="1"/>
</dbReference>
<accession>A0A382Z5C1</accession>
<dbReference type="GO" id="GO:0003677">
    <property type="term" value="F:DNA binding"/>
    <property type="evidence" value="ECO:0007669"/>
    <property type="project" value="UniProtKB-KW"/>
</dbReference>
<feature type="non-terminal residue" evidence="3">
    <location>
        <position position="173"/>
    </location>
</feature>